<evidence type="ECO:0000313" key="2">
    <source>
        <dbReference type="Proteomes" id="UP000258309"/>
    </source>
</evidence>
<name>A0A3E2GW04_SCYLI</name>
<dbReference type="EMBL" id="NCSJ02000346">
    <property type="protein sequence ID" value="RFU25280.1"/>
    <property type="molecule type" value="Genomic_DNA"/>
</dbReference>
<protein>
    <submittedName>
        <fullName evidence="1">Uncharacterized protein</fullName>
    </submittedName>
</protein>
<dbReference type="Proteomes" id="UP000258309">
    <property type="component" value="Unassembled WGS sequence"/>
</dbReference>
<dbReference type="OMA" id="QRRHVKI"/>
<proteinExistence type="predicted"/>
<dbReference type="AlphaFoldDB" id="A0A3E2GW04"/>
<dbReference type="OrthoDB" id="4297596at2759"/>
<organism evidence="1 2">
    <name type="scientific">Scytalidium lignicola</name>
    <name type="common">Hyphomycete</name>
    <dbReference type="NCBI Taxonomy" id="5539"/>
    <lineage>
        <taxon>Eukaryota</taxon>
        <taxon>Fungi</taxon>
        <taxon>Dikarya</taxon>
        <taxon>Ascomycota</taxon>
        <taxon>Pezizomycotina</taxon>
        <taxon>Leotiomycetes</taxon>
        <taxon>Leotiomycetes incertae sedis</taxon>
        <taxon>Scytalidium</taxon>
    </lineage>
</organism>
<feature type="non-terminal residue" evidence="1">
    <location>
        <position position="137"/>
    </location>
</feature>
<feature type="non-terminal residue" evidence="1">
    <location>
        <position position="1"/>
    </location>
</feature>
<reference evidence="1 2" key="1">
    <citation type="submission" date="2018-05" db="EMBL/GenBank/DDBJ databases">
        <title>Draft genome sequence of Scytalidium lignicola DSM 105466, a ubiquitous saprotrophic fungus.</title>
        <authorList>
            <person name="Buettner E."/>
            <person name="Gebauer A.M."/>
            <person name="Hofrichter M."/>
            <person name="Liers C."/>
            <person name="Kellner H."/>
        </authorList>
    </citation>
    <scope>NUCLEOTIDE SEQUENCE [LARGE SCALE GENOMIC DNA]</scope>
    <source>
        <strain evidence="1 2">DSM 105466</strain>
    </source>
</reference>
<gene>
    <name evidence="1" type="ORF">B7463_g11064</name>
</gene>
<accession>A0A3E2GW04</accession>
<keyword evidence="2" id="KW-1185">Reference proteome</keyword>
<sequence>MYGIPIRVIIRVCVTDIPGNPLERVYQLGSDFCTQMLARPFRTKVQEEGYDAMHILPNFDPKNSVKAWFLYDFNVTRPLSKEEVLQIQHEAYLATRQEDSWIFTLQKGWIDPGKNYYSKYVWGGKVEQEWLANANET</sequence>
<comment type="caution">
    <text evidence="1">The sequence shown here is derived from an EMBL/GenBank/DDBJ whole genome shotgun (WGS) entry which is preliminary data.</text>
</comment>
<evidence type="ECO:0000313" key="1">
    <source>
        <dbReference type="EMBL" id="RFU25280.1"/>
    </source>
</evidence>